<sequence>MPHIRALGYVGFETLLINEWKHFATEILGLQIGEELADGTLVLRSDSYKARIFLHPGPSEDILYAGWETFKAEELQALRDNLTARGIPFTEGSESEARARCVLELIRFKDADGNVVEAFFGATEFQHEPFISPKGVTFITGQQGFGHIVLSTDDYEGQVKFYHETLGFLISDYNDLLLPGRPPAHITFFHVNGRHHSLALGNMPLPKRFNHFMLEASSLDDVGFALDRAKNAGAHILMDLGRHSNDKVISFYVMTPSGWAVEFGWGSLIVDDEIWHVTHHPEPSIWGHKFTPPAHI</sequence>
<dbReference type="PANTHER" id="PTHR21366">
    <property type="entry name" value="GLYOXALASE FAMILY PROTEIN"/>
    <property type="match status" value="1"/>
</dbReference>
<dbReference type="InterPro" id="IPR050383">
    <property type="entry name" value="GlyoxalaseI/FosfomycinResist"/>
</dbReference>
<dbReference type="CDD" id="cd07237">
    <property type="entry name" value="BphC1-RGP6_C_like"/>
    <property type="match status" value="1"/>
</dbReference>
<dbReference type="EMBL" id="AF060489">
    <property type="protein sequence ID" value="AAC38621.1"/>
    <property type="molecule type" value="Genomic_DNA"/>
</dbReference>
<protein>
    <submittedName>
        <fullName evidence="10">Extradiol dioxygenase</fullName>
    </submittedName>
</protein>
<dbReference type="InterPro" id="IPR037523">
    <property type="entry name" value="VOC_core"/>
</dbReference>
<dbReference type="Pfam" id="PF22632">
    <property type="entry name" value="BphC_D1"/>
    <property type="match status" value="1"/>
</dbReference>
<dbReference type="Gene3D" id="3.10.180.10">
    <property type="entry name" value="2,3-Dihydroxybiphenyl 1,2-Dioxygenase, domain 1"/>
    <property type="match status" value="2"/>
</dbReference>
<dbReference type="InterPro" id="IPR004360">
    <property type="entry name" value="Glyas_Fos-R_dOase_dom"/>
</dbReference>
<evidence type="ECO:0000259" key="9">
    <source>
        <dbReference type="PROSITE" id="PS51819"/>
    </source>
</evidence>
<gene>
    <name evidence="10" type="primary">carC</name>
</gene>
<dbReference type="GO" id="GO:0051213">
    <property type="term" value="F:dioxygenase activity"/>
    <property type="evidence" value="ECO:0007669"/>
    <property type="project" value="UniProtKB-KW"/>
</dbReference>
<comment type="similarity">
    <text evidence="2 8">Belongs to the extradiol ring-cleavage dioxygenase family.</text>
</comment>
<organism evidence="10">
    <name type="scientific">Sphingomonas sp. CB3</name>
    <dbReference type="NCBI Taxonomy" id="76582"/>
    <lineage>
        <taxon>Bacteria</taxon>
        <taxon>Pseudomonadati</taxon>
        <taxon>Pseudomonadota</taxon>
        <taxon>Alphaproteobacteria</taxon>
        <taxon>Sphingomonadales</taxon>
        <taxon>Sphingomonadaceae</taxon>
        <taxon>Sphingomonas</taxon>
    </lineage>
</organism>
<feature type="domain" description="VOC" evidence="9">
    <location>
        <begin position="144"/>
        <end position="266"/>
    </location>
</feature>
<dbReference type="InterPro" id="IPR000486">
    <property type="entry name" value="Xdiol_ring_cleave_dOase_1/2"/>
</dbReference>
<keyword evidence="6 8" id="KW-0560">Oxidoreductase</keyword>
<proteinExistence type="inferred from homology"/>
<comment type="cofactor">
    <cofactor evidence="1 8">
        <name>Fe(2+)</name>
        <dbReference type="ChEBI" id="CHEBI:29033"/>
    </cofactor>
</comment>
<evidence type="ECO:0000256" key="4">
    <source>
        <dbReference type="ARBA" id="ARBA00022797"/>
    </source>
</evidence>
<accession>O85288</accession>
<evidence type="ECO:0000256" key="5">
    <source>
        <dbReference type="ARBA" id="ARBA00022964"/>
    </source>
</evidence>
<keyword evidence="4 8" id="KW-0058">Aromatic hydrocarbons catabolism</keyword>
<dbReference type="GO" id="GO:0008198">
    <property type="term" value="F:ferrous iron binding"/>
    <property type="evidence" value="ECO:0007669"/>
    <property type="project" value="InterPro"/>
</dbReference>
<keyword evidence="7 8" id="KW-0408">Iron</keyword>
<feature type="domain" description="VOC" evidence="9">
    <location>
        <begin position="6"/>
        <end position="121"/>
    </location>
</feature>
<dbReference type="InterPro" id="IPR029068">
    <property type="entry name" value="Glyas_Bleomycin-R_OHBP_Dase"/>
</dbReference>
<evidence type="ECO:0000313" key="10">
    <source>
        <dbReference type="EMBL" id="AAC38621.1"/>
    </source>
</evidence>
<keyword evidence="5 8" id="KW-0223">Dioxygenase</keyword>
<name>O85288_9SPHN</name>
<dbReference type="AlphaFoldDB" id="O85288"/>
<dbReference type="PROSITE" id="PS00082">
    <property type="entry name" value="EXTRADIOL_DIOXYGENAS"/>
    <property type="match status" value="1"/>
</dbReference>
<dbReference type="SUPFAM" id="SSF54593">
    <property type="entry name" value="Glyoxalase/Bleomycin resistance protein/Dihydroxybiphenyl dioxygenase"/>
    <property type="match status" value="2"/>
</dbReference>
<dbReference type="PROSITE" id="PS51819">
    <property type="entry name" value="VOC"/>
    <property type="match status" value="2"/>
</dbReference>
<keyword evidence="3" id="KW-0479">Metal-binding</keyword>
<reference evidence="10" key="1">
    <citation type="journal article" date="1998" name="Biochem. Biophys. Res. Commun.">
        <title>Novel carbazole degradation genes of Sphingomonas CB3: sequence analysis, transcription, and molecular ecology.</title>
        <authorList>
            <person name="Shepherd J.M."/>
            <person name="Lloyd-Jones G."/>
        </authorList>
    </citation>
    <scope>NUCLEOTIDE SEQUENCE</scope>
    <source>
        <strain evidence="10">CB3</strain>
    </source>
</reference>
<dbReference type="Pfam" id="PF00903">
    <property type="entry name" value="Glyoxalase"/>
    <property type="match status" value="1"/>
</dbReference>
<dbReference type="PIR" id="JW0103">
    <property type="entry name" value="JW0103"/>
</dbReference>
<dbReference type="PANTHER" id="PTHR21366:SF14">
    <property type="entry name" value="GLYOXALASE DOMAIN-CONTAINING PROTEIN 5"/>
    <property type="match status" value="1"/>
</dbReference>
<evidence type="ECO:0000256" key="7">
    <source>
        <dbReference type="ARBA" id="ARBA00023004"/>
    </source>
</evidence>
<evidence type="ECO:0000256" key="2">
    <source>
        <dbReference type="ARBA" id="ARBA00008784"/>
    </source>
</evidence>
<evidence type="ECO:0000256" key="8">
    <source>
        <dbReference type="RuleBase" id="RU000683"/>
    </source>
</evidence>
<dbReference type="CDD" id="cd07252">
    <property type="entry name" value="BphC1-RGP6_N_like"/>
    <property type="match status" value="1"/>
</dbReference>
<evidence type="ECO:0000256" key="1">
    <source>
        <dbReference type="ARBA" id="ARBA00001954"/>
    </source>
</evidence>
<evidence type="ECO:0000256" key="6">
    <source>
        <dbReference type="ARBA" id="ARBA00023002"/>
    </source>
</evidence>
<evidence type="ECO:0000256" key="3">
    <source>
        <dbReference type="ARBA" id="ARBA00022723"/>
    </source>
</evidence>